<dbReference type="PROSITE" id="PS51533">
    <property type="entry name" value="ADD"/>
    <property type="match status" value="1"/>
</dbReference>
<dbReference type="RefSeq" id="XP_025413690.1">
    <property type="nucleotide sequence ID" value="XM_025557905.1"/>
</dbReference>
<dbReference type="CDD" id="cd05835">
    <property type="entry name" value="PWWP_DNMT3"/>
    <property type="match status" value="1"/>
</dbReference>
<evidence type="ECO:0000313" key="8">
    <source>
        <dbReference type="Proteomes" id="UP000694846"/>
    </source>
</evidence>
<keyword evidence="4" id="KW-0862">Zinc</keyword>
<dbReference type="EMBL" id="GGMS01015433">
    <property type="protein sequence ID" value="MBY84636.1"/>
    <property type="molecule type" value="Transcribed_RNA"/>
</dbReference>
<dbReference type="OrthoDB" id="641149at2759"/>
<comment type="subcellular location">
    <subcellularLocation>
        <location evidence="1">Nucleus</location>
    </subcellularLocation>
</comment>
<evidence type="ECO:0000256" key="3">
    <source>
        <dbReference type="ARBA" id="ARBA00022771"/>
    </source>
</evidence>
<dbReference type="GO" id="GO:0005634">
    <property type="term" value="C:nucleus"/>
    <property type="evidence" value="ECO:0007669"/>
    <property type="project" value="UniProtKB-SubCell"/>
</dbReference>
<gene>
    <name evidence="7" type="primary">DNMT3A</name>
    <name evidence="9" type="synonym">LOC112685881</name>
    <name evidence="7" type="ORF">g.153389</name>
</gene>
<reference evidence="7" key="1">
    <citation type="submission" date="2018-04" db="EMBL/GenBank/DDBJ databases">
        <title>Transcriptome assembly of Sipha flava.</title>
        <authorList>
            <person name="Scully E.D."/>
            <person name="Geib S.M."/>
            <person name="Palmer N.A."/>
            <person name="Koch K."/>
            <person name="Bradshaw J."/>
            <person name="Heng-Moss T."/>
            <person name="Sarath G."/>
        </authorList>
    </citation>
    <scope>NUCLEOTIDE SEQUENCE</scope>
</reference>
<evidence type="ECO:0000256" key="1">
    <source>
        <dbReference type="ARBA" id="ARBA00004123"/>
    </source>
</evidence>
<evidence type="ECO:0000259" key="6">
    <source>
        <dbReference type="PROSITE" id="PS51533"/>
    </source>
</evidence>
<evidence type="ECO:0000256" key="4">
    <source>
        <dbReference type="ARBA" id="ARBA00022833"/>
    </source>
</evidence>
<keyword evidence="3" id="KW-0863">Zinc-finger</keyword>
<keyword evidence="7" id="KW-0808">Transferase</keyword>
<dbReference type="GO" id="GO:0008168">
    <property type="term" value="F:methyltransferase activity"/>
    <property type="evidence" value="ECO:0007669"/>
    <property type="project" value="UniProtKB-KW"/>
</dbReference>
<keyword evidence="5" id="KW-0539">Nucleus</keyword>
<keyword evidence="2" id="KW-0479">Metal-binding</keyword>
<sequence length="522" mass="60585">MKIDVNLDHGLIVWAKLSKKTESWAGLIISVKLMGFLFEEKPNKTWVWWLHHNTFSLVKNDLIYNFFLDFEFHSKNSSGQRKNGILEALEILSVRYDFNIPENIMNSDSLIPWASKNIETLTKNKMGKSKRNEPYTIPNHIIQKMVHINLKNVHSAINYNIEDNLKLEKGHKRNKNYFSNAKKKCQYCIACRVINVSIKNKHPLFQGFICNGCNKAAKQFLMPIAKDLANVRCSICFSLEATDIILCDFCVRVFCNNCVSVFCGQQSFNKIKRDQNWACFVCKKNSSSSLSCGLLSHSIEKQIQNIYNLYPAENSTSGMIKNKIKCQQLQILALQDDQNIVSTILEELKFPFRLVGSNYMDDIIFDPKVQHIKLLIQYYPNCEDYNENKFDSYGALEEFFSFLYLKNGLKNIKNTNDESLYWAFESSASITNHESNTISRFLGKQPILISMNTKNVRQRARFIWSNITILNKNIEQFINQDIFHHDISEKNSTNKKDQSLPWCYNSVYSILNSLIQNNILYA</sequence>
<keyword evidence="8" id="KW-1185">Reference proteome</keyword>
<dbReference type="GO" id="GO:0008270">
    <property type="term" value="F:zinc ion binding"/>
    <property type="evidence" value="ECO:0007669"/>
    <property type="project" value="UniProtKB-KW"/>
</dbReference>
<reference evidence="9" key="2">
    <citation type="submission" date="2025-04" db="UniProtKB">
        <authorList>
            <consortium name="RefSeq"/>
        </authorList>
    </citation>
    <scope>IDENTIFICATION</scope>
    <source>
        <tissue evidence="9">Whole body</tissue>
    </source>
</reference>
<protein>
    <submittedName>
        <fullName evidence="7">DNA (Cytosine-5)-methyltransferase 3A</fullName>
    </submittedName>
    <submittedName>
        <fullName evidence="9">DNA (Cytosine-5)-methyltransferase 3B-like</fullName>
    </submittedName>
</protein>
<evidence type="ECO:0000256" key="5">
    <source>
        <dbReference type="ARBA" id="ARBA00023242"/>
    </source>
</evidence>
<feature type="domain" description="PHD-type" evidence="6">
    <location>
        <begin position="176"/>
        <end position="312"/>
    </location>
</feature>
<keyword evidence="7" id="KW-0489">Methyltransferase</keyword>
<proteinExistence type="predicted"/>
<accession>A0A2S2R3P5</accession>
<dbReference type="CDD" id="cd11725">
    <property type="entry name" value="ADDz_Dnmt3"/>
    <property type="match status" value="1"/>
</dbReference>
<dbReference type="Gene3D" id="3.40.50.150">
    <property type="entry name" value="Vaccinia Virus protein VP39"/>
    <property type="match status" value="1"/>
</dbReference>
<dbReference type="SUPFAM" id="SSF63748">
    <property type="entry name" value="Tudor/PWWP/MBT"/>
    <property type="match status" value="1"/>
</dbReference>
<dbReference type="InterPro" id="IPR029063">
    <property type="entry name" value="SAM-dependent_MTases_sf"/>
</dbReference>
<organism evidence="7">
    <name type="scientific">Sipha flava</name>
    <name type="common">yellow sugarcane aphid</name>
    <dbReference type="NCBI Taxonomy" id="143950"/>
    <lineage>
        <taxon>Eukaryota</taxon>
        <taxon>Metazoa</taxon>
        <taxon>Ecdysozoa</taxon>
        <taxon>Arthropoda</taxon>
        <taxon>Hexapoda</taxon>
        <taxon>Insecta</taxon>
        <taxon>Pterygota</taxon>
        <taxon>Neoptera</taxon>
        <taxon>Paraneoptera</taxon>
        <taxon>Hemiptera</taxon>
        <taxon>Sternorrhyncha</taxon>
        <taxon>Aphidomorpha</taxon>
        <taxon>Aphidoidea</taxon>
        <taxon>Aphididae</taxon>
        <taxon>Sipha</taxon>
    </lineage>
</organism>
<dbReference type="AlphaFoldDB" id="A0A2S2R3P5"/>
<dbReference type="Proteomes" id="UP000694846">
    <property type="component" value="Unplaced"/>
</dbReference>
<evidence type="ECO:0000256" key="2">
    <source>
        <dbReference type="ARBA" id="ARBA00022723"/>
    </source>
</evidence>
<evidence type="ECO:0000313" key="9">
    <source>
        <dbReference type="RefSeq" id="XP_025413690.1"/>
    </source>
</evidence>
<dbReference type="InterPro" id="IPR025766">
    <property type="entry name" value="ADD"/>
</dbReference>
<evidence type="ECO:0000313" key="7">
    <source>
        <dbReference type="EMBL" id="MBY84636.1"/>
    </source>
</evidence>
<dbReference type="GO" id="GO:0032259">
    <property type="term" value="P:methylation"/>
    <property type="evidence" value="ECO:0007669"/>
    <property type="project" value="UniProtKB-KW"/>
</dbReference>
<name>A0A2S2R3P5_9HEMI</name>